<dbReference type="InterPro" id="IPR036681">
    <property type="entry name" value="PgpA-like_sf"/>
</dbReference>
<dbReference type="Proteomes" id="UP001595444">
    <property type="component" value="Unassembled WGS sequence"/>
</dbReference>
<feature type="transmembrane region" description="Helical" evidence="2">
    <location>
        <begin position="149"/>
        <end position="166"/>
    </location>
</feature>
<keyword evidence="2" id="KW-1133">Transmembrane helix</keyword>
<keyword evidence="1 2" id="KW-0812">Transmembrane</keyword>
<keyword evidence="1" id="KW-1208">Phospholipid metabolism</keyword>
<dbReference type="InterPro" id="IPR007686">
    <property type="entry name" value="YutG/PgpA"/>
</dbReference>
<dbReference type="InterPro" id="IPR026037">
    <property type="entry name" value="PgpA"/>
</dbReference>
<keyword evidence="5" id="KW-1185">Reference proteome</keyword>
<comment type="cofactor">
    <cofactor evidence="1">
        <name>Mg(2+)</name>
        <dbReference type="ChEBI" id="CHEBI:18420"/>
    </cofactor>
</comment>
<comment type="subcellular location">
    <subcellularLocation>
        <location evidence="1">Cell inner membrane</location>
        <topology evidence="1">Multi-pass membrane protein</topology>
    </subcellularLocation>
</comment>
<protein>
    <recommendedName>
        <fullName evidence="1">Phosphatidylglycerophosphatase A</fullName>
        <ecNumber evidence="1">3.1.3.27</ecNumber>
    </recommendedName>
    <alternativeName>
        <fullName evidence="1">Phosphatidylglycerolphosphate phosphatase A</fullName>
    </alternativeName>
</protein>
<feature type="transmembrane region" description="Helical" evidence="2">
    <location>
        <begin position="97"/>
        <end position="120"/>
    </location>
</feature>
<keyword evidence="1" id="KW-0378">Hydrolase</keyword>
<dbReference type="RefSeq" id="WP_194212091.1">
    <property type="nucleotide sequence ID" value="NZ_CP061205.1"/>
</dbReference>
<dbReference type="PANTHER" id="PTHR36305:SF1">
    <property type="entry name" value="PHOSPHATIDYLGLYCEROPHOSPHATASE A"/>
    <property type="match status" value="1"/>
</dbReference>
<evidence type="ECO:0000256" key="2">
    <source>
        <dbReference type="SAM" id="Phobius"/>
    </source>
</evidence>
<keyword evidence="1" id="KW-0479">Metal-binding</keyword>
<dbReference type="SUPFAM" id="SSF101307">
    <property type="entry name" value="YutG-like"/>
    <property type="match status" value="1"/>
</dbReference>
<keyword evidence="1" id="KW-1003">Cell membrane</keyword>
<keyword evidence="1" id="KW-0997">Cell inner membrane</keyword>
<comment type="function">
    <text evidence="1">Lipid phosphatase which dephosphorylates phosphatidylglycerophosphate (PGP) to phosphatidylglycerol (PG).</text>
</comment>
<keyword evidence="1" id="KW-0595">Phospholipid degradation</keyword>
<dbReference type="Pfam" id="PF04608">
    <property type="entry name" value="PgpA"/>
    <property type="match status" value="1"/>
</dbReference>
<keyword evidence="1" id="KW-0442">Lipid degradation</keyword>
<organism evidence="4 5">
    <name type="scientific">Kordiimonas pumila</name>
    <dbReference type="NCBI Taxonomy" id="2161677"/>
    <lineage>
        <taxon>Bacteria</taxon>
        <taxon>Pseudomonadati</taxon>
        <taxon>Pseudomonadota</taxon>
        <taxon>Alphaproteobacteria</taxon>
        <taxon>Kordiimonadales</taxon>
        <taxon>Kordiimonadaceae</taxon>
        <taxon>Kordiimonas</taxon>
    </lineage>
</organism>
<keyword evidence="1 2" id="KW-0472">Membrane</keyword>
<evidence type="ECO:0000313" key="5">
    <source>
        <dbReference type="Proteomes" id="UP001595444"/>
    </source>
</evidence>
<feature type="transmembrane region" description="Helical" evidence="2">
    <location>
        <begin position="21"/>
        <end position="49"/>
    </location>
</feature>
<evidence type="ECO:0000259" key="3">
    <source>
        <dbReference type="Pfam" id="PF04608"/>
    </source>
</evidence>
<comment type="pathway">
    <text evidence="1">Phospholipid metabolism; phosphatidylglycerol biosynthesis; phosphatidylglycerol from CDP-diacylglycerol: step 2/2.</text>
</comment>
<evidence type="ECO:0000313" key="4">
    <source>
        <dbReference type="EMBL" id="MFC3051066.1"/>
    </source>
</evidence>
<keyword evidence="1" id="KW-0443">Lipid metabolism</keyword>
<dbReference type="CDD" id="cd06971">
    <property type="entry name" value="PgpA"/>
    <property type="match status" value="1"/>
</dbReference>
<comment type="catalytic activity">
    <reaction evidence="1">
        <text>a 1,2-diacyl-sn-glycero-3-phospho-(1'-sn-glycero-3'-phosphate) + H2O = a 1,2-diacyl-sn-glycero-3-phospho-(1'-sn-glycerol) + phosphate</text>
        <dbReference type="Rhea" id="RHEA:33751"/>
        <dbReference type="ChEBI" id="CHEBI:15377"/>
        <dbReference type="ChEBI" id="CHEBI:43474"/>
        <dbReference type="ChEBI" id="CHEBI:60110"/>
        <dbReference type="ChEBI" id="CHEBI:64716"/>
        <dbReference type="EC" id="3.1.3.27"/>
    </reaction>
</comment>
<dbReference type="EC" id="3.1.3.27" evidence="1"/>
<evidence type="ECO:0000256" key="1">
    <source>
        <dbReference type="PIRNR" id="PIRNR006162"/>
    </source>
</evidence>
<feature type="domain" description="YutG/PgpA" evidence="3">
    <location>
        <begin position="20"/>
        <end position="161"/>
    </location>
</feature>
<feature type="transmembrane region" description="Helical" evidence="2">
    <location>
        <begin position="55"/>
        <end position="76"/>
    </location>
</feature>
<keyword evidence="1" id="KW-0460">Magnesium</keyword>
<proteinExistence type="predicted"/>
<comment type="caution">
    <text evidence="4">The sequence shown here is derived from an EMBL/GenBank/DDBJ whole genome shotgun (WGS) entry which is preliminary data.</text>
</comment>
<dbReference type="EMBL" id="JBHRSL010000002">
    <property type="protein sequence ID" value="MFC3051066.1"/>
    <property type="molecule type" value="Genomic_DNA"/>
</dbReference>
<name>A0ABV7D256_9PROT</name>
<accession>A0ABV7D256</accession>
<reference evidence="5" key="1">
    <citation type="journal article" date="2019" name="Int. J. Syst. Evol. Microbiol.">
        <title>The Global Catalogue of Microorganisms (GCM) 10K type strain sequencing project: providing services to taxonomists for standard genome sequencing and annotation.</title>
        <authorList>
            <consortium name="The Broad Institute Genomics Platform"/>
            <consortium name="The Broad Institute Genome Sequencing Center for Infectious Disease"/>
            <person name="Wu L."/>
            <person name="Ma J."/>
        </authorList>
    </citation>
    <scope>NUCLEOTIDE SEQUENCE [LARGE SCALE GENOMIC DNA]</scope>
    <source>
        <strain evidence="5">KCTC 62164</strain>
    </source>
</reference>
<dbReference type="PIRSF" id="PIRSF006162">
    <property type="entry name" value="PgpA"/>
    <property type="match status" value="1"/>
</dbReference>
<dbReference type="PANTHER" id="PTHR36305">
    <property type="entry name" value="PHOSPHATIDYLGLYCEROPHOSPHATASE A"/>
    <property type="match status" value="1"/>
</dbReference>
<gene>
    <name evidence="4" type="ORF">ACFOKA_04010</name>
</gene>
<sequence length="167" mass="18551">MSKRPISDWNERYRHISFWWATVFGAGLLKPAPGTWGSLVAVIAGYYLINTGISFTLLSSLIVAITVLSAFAIDHIEKVSGIHDAPEIVIDEVAGQWIALLPFYFFTPMLYDYMVAFLLFRLFDIWKPWPIGLIDRKVTGGCGVMVDDLVAGLFAAVVILAGHVLLF</sequence>